<comment type="caution">
    <text evidence="1">The sequence shown here is derived from an EMBL/GenBank/DDBJ whole genome shotgun (WGS) entry which is preliminary data.</text>
</comment>
<gene>
    <name evidence="1" type="ORF">B0H63DRAFT_475396</name>
</gene>
<name>A0AAE0NGZ2_9PEZI</name>
<evidence type="ECO:0000313" key="2">
    <source>
        <dbReference type="Proteomes" id="UP001285441"/>
    </source>
</evidence>
<dbReference type="EMBL" id="JAULSW010000005">
    <property type="protein sequence ID" value="KAK3381332.1"/>
    <property type="molecule type" value="Genomic_DNA"/>
</dbReference>
<evidence type="ECO:0000313" key="1">
    <source>
        <dbReference type="EMBL" id="KAK3381332.1"/>
    </source>
</evidence>
<proteinExistence type="predicted"/>
<sequence>MWTYAPLASHHVLSTTSCQATIVFLRLISIIQTAPGLVMGDVPCPSVRIPAAQLIWSIRLGTKATAPPTTTHSLLSPKKVDETAHLPYFPRSPFLGA</sequence>
<accession>A0AAE0NGZ2</accession>
<keyword evidence="2" id="KW-1185">Reference proteome</keyword>
<organism evidence="1 2">
    <name type="scientific">Podospora didyma</name>
    <dbReference type="NCBI Taxonomy" id="330526"/>
    <lineage>
        <taxon>Eukaryota</taxon>
        <taxon>Fungi</taxon>
        <taxon>Dikarya</taxon>
        <taxon>Ascomycota</taxon>
        <taxon>Pezizomycotina</taxon>
        <taxon>Sordariomycetes</taxon>
        <taxon>Sordariomycetidae</taxon>
        <taxon>Sordariales</taxon>
        <taxon>Podosporaceae</taxon>
        <taxon>Podospora</taxon>
    </lineage>
</organism>
<dbReference type="Proteomes" id="UP001285441">
    <property type="component" value="Unassembled WGS sequence"/>
</dbReference>
<dbReference type="AlphaFoldDB" id="A0AAE0NGZ2"/>
<reference evidence="1" key="1">
    <citation type="journal article" date="2023" name="Mol. Phylogenet. Evol.">
        <title>Genome-scale phylogeny and comparative genomics of the fungal order Sordariales.</title>
        <authorList>
            <person name="Hensen N."/>
            <person name="Bonometti L."/>
            <person name="Westerberg I."/>
            <person name="Brannstrom I.O."/>
            <person name="Guillou S."/>
            <person name="Cros-Aarteil S."/>
            <person name="Calhoun S."/>
            <person name="Haridas S."/>
            <person name="Kuo A."/>
            <person name="Mondo S."/>
            <person name="Pangilinan J."/>
            <person name="Riley R."/>
            <person name="LaButti K."/>
            <person name="Andreopoulos B."/>
            <person name="Lipzen A."/>
            <person name="Chen C."/>
            <person name="Yan M."/>
            <person name="Daum C."/>
            <person name="Ng V."/>
            <person name="Clum A."/>
            <person name="Steindorff A."/>
            <person name="Ohm R.A."/>
            <person name="Martin F."/>
            <person name="Silar P."/>
            <person name="Natvig D.O."/>
            <person name="Lalanne C."/>
            <person name="Gautier V."/>
            <person name="Ament-Velasquez S.L."/>
            <person name="Kruys A."/>
            <person name="Hutchinson M.I."/>
            <person name="Powell A.J."/>
            <person name="Barry K."/>
            <person name="Miller A.N."/>
            <person name="Grigoriev I.V."/>
            <person name="Debuchy R."/>
            <person name="Gladieux P."/>
            <person name="Hiltunen Thoren M."/>
            <person name="Johannesson H."/>
        </authorList>
    </citation>
    <scope>NUCLEOTIDE SEQUENCE</scope>
    <source>
        <strain evidence="1">CBS 232.78</strain>
    </source>
</reference>
<protein>
    <submittedName>
        <fullName evidence="1">Uncharacterized protein</fullName>
    </submittedName>
</protein>
<reference evidence="1" key="2">
    <citation type="submission" date="2023-06" db="EMBL/GenBank/DDBJ databases">
        <authorList>
            <consortium name="Lawrence Berkeley National Laboratory"/>
            <person name="Haridas S."/>
            <person name="Hensen N."/>
            <person name="Bonometti L."/>
            <person name="Westerberg I."/>
            <person name="Brannstrom I.O."/>
            <person name="Guillou S."/>
            <person name="Cros-Aarteil S."/>
            <person name="Calhoun S."/>
            <person name="Kuo A."/>
            <person name="Mondo S."/>
            <person name="Pangilinan J."/>
            <person name="Riley R."/>
            <person name="LaButti K."/>
            <person name="Andreopoulos B."/>
            <person name="Lipzen A."/>
            <person name="Chen C."/>
            <person name="Yanf M."/>
            <person name="Daum C."/>
            <person name="Ng V."/>
            <person name="Clum A."/>
            <person name="Steindorff A."/>
            <person name="Ohm R."/>
            <person name="Martin F."/>
            <person name="Silar P."/>
            <person name="Natvig D."/>
            <person name="Lalanne C."/>
            <person name="Gautier V."/>
            <person name="Ament-velasquez S.L."/>
            <person name="Kruys A."/>
            <person name="Hutchinson M.I."/>
            <person name="Powell A.J."/>
            <person name="Barry K."/>
            <person name="Miller A.N."/>
            <person name="Grigoriev I.V."/>
            <person name="Debuchy R."/>
            <person name="Gladieux P."/>
            <person name="Thoren M.H."/>
            <person name="Johannesson H."/>
        </authorList>
    </citation>
    <scope>NUCLEOTIDE SEQUENCE</scope>
    <source>
        <strain evidence="1">CBS 232.78</strain>
    </source>
</reference>